<dbReference type="InterPro" id="IPR036291">
    <property type="entry name" value="NAD(P)-bd_dom_sf"/>
</dbReference>
<feature type="binding site" evidence="5 7">
    <location>
        <begin position="200"/>
        <end position="202"/>
    </location>
    <ligand>
        <name>NAD(+)</name>
        <dbReference type="ChEBI" id="CHEBI:57540"/>
    </ligand>
</feature>
<feature type="binding site" evidence="5 6">
    <location>
        <position position="63"/>
    </location>
    <ligand>
        <name>substrate</name>
    </ligand>
</feature>
<dbReference type="InterPro" id="IPR042172">
    <property type="entry name" value="Adenosylhomocyst_ase-like_sf"/>
</dbReference>
<sequence>MATPAPQTAQNDFVIADIGLADFGRAEIAIAETEMPGLMALRAEYGAAQPLKGARITGSLHMTIQTAVLIETLVALGADVRWATCNIFSTQDHAAAAIAAAGIPVFAIKGESLADYWDYVGRIFDWDDGTGQTANMILDDGGDATMFALWGARVEAGEALFEPSNAEEIEFVRALKEFLKRKPGYLTESVKNIKGVSEETTTGVHRLYQIAKDGKLPFPAINVNDSVTKSKFDNLYGCKESLVDAIRRATDVMLAGKVACVAGFGDVGKGSAASLRNGGARVMVTEVDPICALQAAMEGYEVVTMEEAVTRADIFVTATGNEDVITAEHMKAMKPMSIVCNIGHFDSEIQIAALSNYKWTEVKPGTDLVEFPDGKQIIILAKGRLVNLGCATGHPSFVMSASFTNQTLAQIELFTKNGEYENRVYVLPKHLDEKVAALHLEKLGVKLTKLSDKQAAYIGVTSQGPFKPDHYRY</sequence>
<dbReference type="PIRSF" id="PIRSF001109">
    <property type="entry name" value="Ad_hcy_hydrolase"/>
    <property type="match status" value="1"/>
</dbReference>
<dbReference type="NCBIfam" id="NF004005">
    <property type="entry name" value="PRK05476.2-3"/>
    <property type="match status" value="1"/>
</dbReference>
<dbReference type="AlphaFoldDB" id="A0A7Y0BNG1"/>
<comment type="subcellular location">
    <subcellularLocation>
        <location evidence="5">Cytoplasm</location>
    </subcellularLocation>
</comment>
<dbReference type="Pfam" id="PF05221">
    <property type="entry name" value="AdoHcyase"/>
    <property type="match status" value="1"/>
</dbReference>
<evidence type="ECO:0000313" key="12">
    <source>
        <dbReference type="Proteomes" id="UP000583556"/>
    </source>
</evidence>
<proteinExistence type="inferred from homology"/>
<dbReference type="UniPathway" id="UPA00314">
    <property type="reaction ID" value="UER00076"/>
</dbReference>
<feature type="binding site" evidence="5 7">
    <location>
        <position position="286"/>
    </location>
    <ligand>
        <name>NAD(+)</name>
        <dbReference type="ChEBI" id="CHEBI:57540"/>
    </ligand>
</feature>
<keyword evidence="12" id="KW-1185">Reference proteome</keyword>
<feature type="binding site" evidence="7">
    <location>
        <begin position="265"/>
        <end position="270"/>
    </location>
    <ligand>
        <name>NAD(+)</name>
        <dbReference type="ChEBI" id="CHEBI:57540"/>
    </ligand>
</feature>
<dbReference type="GO" id="GO:0071269">
    <property type="term" value="P:L-homocysteine biosynthetic process"/>
    <property type="evidence" value="ECO:0007669"/>
    <property type="project" value="UniProtKB-UniRule"/>
</dbReference>
<feature type="binding site" evidence="5">
    <location>
        <position position="234"/>
    </location>
    <ligand>
        <name>NAD(+)</name>
        <dbReference type="ChEBI" id="CHEBI:57540"/>
    </ligand>
</feature>
<keyword evidence="4 5" id="KW-0520">NAD</keyword>
<evidence type="ECO:0000256" key="7">
    <source>
        <dbReference type="PIRSR" id="PIRSR001109-2"/>
    </source>
</evidence>
<evidence type="ECO:0000256" key="6">
    <source>
        <dbReference type="PIRSR" id="PIRSR001109-1"/>
    </source>
</evidence>
<feature type="binding site" evidence="5 7">
    <location>
        <position position="387"/>
    </location>
    <ligand>
        <name>NAD(+)</name>
        <dbReference type="ChEBI" id="CHEBI:57540"/>
    </ligand>
</feature>
<dbReference type="CDD" id="cd00401">
    <property type="entry name" value="SAHH"/>
    <property type="match status" value="1"/>
</dbReference>
<protein>
    <recommendedName>
        <fullName evidence="5">Adenosylhomocysteinase</fullName>
        <ecNumber evidence="5">3.13.2.1</ecNumber>
    </recommendedName>
    <alternativeName>
        <fullName evidence="5">S-adenosyl-L-homocysteine hydrolase</fullName>
        <shortName evidence="5">AdoHcyase</shortName>
    </alternativeName>
</protein>
<dbReference type="PANTHER" id="PTHR23420">
    <property type="entry name" value="ADENOSYLHOMOCYSTEINASE"/>
    <property type="match status" value="1"/>
</dbReference>
<dbReference type="NCBIfam" id="TIGR00936">
    <property type="entry name" value="ahcY"/>
    <property type="match status" value="1"/>
</dbReference>
<name>A0A7Y0BNG1_9SPHN</name>
<evidence type="ECO:0000256" key="4">
    <source>
        <dbReference type="ARBA" id="ARBA00023027"/>
    </source>
</evidence>
<dbReference type="EMBL" id="JABBGM010000002">
    <property type="protein sequence ID" value="NML93433.1"/>
    <property type="molecule type" value="Genomic_DNA"/>
</dbReference>
<evidence type="ECO:0000256" key="3">
    <source>
        <dbReference type="ARBA" id="ARBA00022801"/>
    </source>
</evidence>
<feature type="binding site" evidence="5 6">
    <location>
        <position position="229"/>
    </location>
    <ligand>
        <name>substrate</name>
    </ligand>
</feature>
<dbReference type="EC" id="3.13.2.1" evidence="5"/>
<dbReference type="Gene3D" id="3.40.50.1480">
    <property type="entry name" value="Adenosylhomocysteinase-like"/>
    <property type="match status" value="1"/>
</dbReference>
<dbReference type="SMART" id="SM00996">
    <property type="entry name" value="AdoHcyase"/>
    <property type="match status" value="1"/>
</dbReference>
<evidence type="ECO:0000256" key="9">
    <source>
        <dbReference type="RuleBase" id="RU004166"/>
    </source>
</evidence>
<feature type="binding site" evidence="5 6">
    <location>
        <position position="199"/>
    </location>
    <ligand>
        <name>substrate</name>
    </ligand>
</feature>
<organism evidence="11 12">
    <name type="scientific">Novosphingobium olei</name>
    <dbReference type="NCBI Taxonomy" id="2728851"/>
    <lineage>
        <taxon>Bacteria</taxon>
        <taxon>Pseudomonadati</taxon>
        <taxon>Pseudomonadota</taxon>
        <taxon>Alphaproteobacteria</taxon>
        <taxon>Sphingomonadales</taxon>
        <taxon>Sphingomonadaceae</taxon>
        <taxon>Novosphingobium</taxon>
    </lineage>
</organism>
<keyword evidence="2 5" id="KW-0554">One-carbon metabolism</keyword>
<dbReference type="SUPFAM" id="SSF51735">
    <property type="entry name" value="NAD(P)-binding Rossmann-fold domains"/>
    <property type="match status" value="1"/>
</dbReference>
<feature type="binding site" evidence="5">
    <location>
        <begin position="263"/>
        <end position="268"/>
    </location>
    <ligand>
        <name>NAD(+)</name>
        <dbReference type="ChEBI" id="CHEBI:57540"/>
    </ligand>
</feature>
<accession>A0A7Y0BNG1</accession>
<feature type="binding site" evidence="5 6">
    <location>
        <position position="140"/>
    </location>
    <ligand>
        <name>substrate</name>
    </ligand>
</feature>
<keyword evidence="5" id="KW-0963">Cytoplasm</keyword>
<dbReference type="Proteomes" id="UP000583556">
    <property type="component" value="Unassembled WGS sequence"/>
</dbReference>
<feature type="domain" description="S-adenosyl-L-homocysteine hydrolase NAD binding" evidence="10">
    <location>
        <begin position="234"/>
        <end position="393"/>
    </location>
</feature>
<dbReference type="GO" id="GO:0004013">
    <property type="term" value="F:adenosylhomocysteinase activity"/>
    <property type="evidence" value="ECO:0007669"/>
    <property type="project" value="UniProtKB-UniRule"/>
</dbReference>
<dbReference type="HAMAP" id="MF_00563">
    <property type="entry name" value="AdoHcyase"/>
    <property type="match status" value="1"/>
</dbReference>
<dbReference type="GO" id="GO:0005829">
    <property type="term" value="C:cytosol"/>
    <property type="evidence" value="ECO:0007669"/>
    <property type="project" value="TreeGrafter"/>
</dbReference>
<dbReference type="GO" id="GO:0006730">
    <property type="term" value="P:one-carbon metabolic process"/>
    <property type="evidence" value="ECO:0007669"/>
    <property type="project" value="UniProtKB-UniRule"/>
</dbReference>
<dbReference type="SUPFAM" id="SSF52283">
    <property type="entry name" value="Formate/glycerate dehydrogenase catalytic domain-like"/>
    <property type="match status" value="1"/>
</dbReference>
<evidence type="ECO:0000313" key="11">
    <source>
        <dbReference type="EMBL" id="NML93433.1"/>
    </source>
</evidence>
<evidence type="ECO:0000256" key="2">
    <source>
        <dbReference type="ARBA" id="ARBA00022563"/>
    </source>
</evidence>
<evidence type="ECO:0000259" key="10">
    <source>
        <dbReference type="SMART" id="SM00997"/>
    </source>
</evidence>
<dbReference type="PROSITE" id="PS00739">
    <property type="entry name" value="ADOHCYASE_2"/>
    <property type="match status" value="1"/>
</dbReference>
<comment type="function">
    <text evidence="5">May play a key role in the regulation of the intracellular concentration of adenosylhomocysteine.</text>
</comment>
<evidence type="ECO:0000256" key="1">
    <source>
        <dbReference type="ARBA" id="ARBA00007122"/>
    </source>
</evidence>
<comment type="cofactor">
    <cofactor evidence="5 7 8">
        <name>NAD(+)</name>
        <dbReference type="ChEBI" id="CHEBI:57540"/>
    </cofactor>
    <text evidence="5 7 8">Binds 1 NAD(+) per subunit.</text>
</comment>
<dbReference type="InterPro" id="IPR000043">
    <property type="entry name" value="Adenosylhomocysteinase-like"/>
</dbReference>
<dbReference type="PANTHER" id="PTHR23420:SF0">
    <property type="entry name" value="ADENOSYLHOMOCYSTEINASE"/>
    <property type="match status" value="1"/>
</dbReference>
<dbReference type="Pfam" id="PF00670">
    <property type="entry name" value="AdoHcyase_NAD"/>
    <property type="match status" value="1"/>
</dbReference>
<feature type="binding site" evidence="5 7">
    <location>
        <begin position="342"/>
        <end position="344"/>
    </location>
    <ligand>
        <name>NAD(+)</name>
        <dbReference type="ChEBI" id="CHEBI:57540"/>
    </ligand>
</feature>
<dbReference type="SMART" id="SM00997">
    <property type="entry name" value="AdoHcyase_NAD"/>
    <property type="match status" value="1"/>
</dbReference>
<feature type="binding site" evidence="7">
    <location>
        <position position="394"/>
    </location>
    <ligand>
        <name>NAD(+)</name>
        <dbReference type="ChEBI" id="CHEBI:57540"/>
    </ligand>
</feature>
<evidence type="ECO:0000256" key="5">
    <source>
        <dbReference type="HAMAP-Rule" id="MF_00563"/>
    </source>
</evidence>
<reference evidence="11 12" key="1">
    <citation type="submission" date="2020-04" db="EMBL/GenBank/DDBJ databases">
        <title>Novosphingobium sp. TW-4 isolated from soil.</title>
        <authorList>
            <person name="Dahal R.H."/>
            <person name="Chaudhary D.K."/>
        </authorList>
    </citation>
    <scope>NUCLEOTIDE SEQUENCE [LARGE SCALE GENOMIC DNA]</scope>
    <source>
        <strain evidence="11 12">TW-4</strain>
    </source>
</reference>
<feature type="binding site" evidence="5">
    <location>
        <position position="321"/>
    </location>
    <ligand>
        <name>NAD(+)</name>
        <dbReference type="ChEBI" id="CHEBI:57540"/>
    </ligand>
</feature>
<comment type="catalytic activity">
    <reaction evidence="5 8">
        <text>S-adenosyl-L-homocysteine + H2O = L-homocysteine + adenosine</text>
        <dbReference type="Rhea" id="RHEA:21708"/>
        <dbReference type="ChEBI" id="CHEBI:15377"/>
        <dbReference type="ChEBI" id="CHEBI:16335"/>
        <dbReference type="ChEBI" id="CHEBI:57856"/>
        <dbReference type="ChEBI" id="CHEBI:58199"/>
        <dbReference type="EC" id="3.13.2.1"/>
    </reaction>
</comment>
<dbReference type="FunFam" id="3.40.50.720:FF:000004">
    <property type="entry name" value="Adenosylhomocysteinase"/>
    <property type="match status" value="1"/>
</dbReference>
<dbReference type="Gene3D" id="3.40.50.720">
    <property type="entry name" value="NAD(P)-binding Rossmann-like Domain"/>
    <property type="match status" value="1"/>
</dbReference>
<dbReference type="InterPro" id="IPR020082">
    <property type="entry name" value="S-Ado-L-homoCys_hydrolase_CS"/>
</dbReference>
<evidence type="ECO:0000256" key="8">
    <source>
        <dbReference type="RuleBase" id="RU000548"/>
    </source>
</evidence>
<comment type="similarity">
    <text evidence="1 5 9">Belongs to the adenosylhomocysteinase family.</text>
</comment>
<dbReference type="GO" id="GO:0033353">
    <property type="term" value="P:S-adenosylmethionine cycle"/>
    <property type="evidence" value="ECO:0007669"/>
    <property type="project" value="TreeGrafter"/>
</dbReference>
<feature type="binding site" evidence="5 6">
    <location>
        <position position="233"/>
    </location>
    <ligand>
        <name>substrate</name>
    </ligand>
</feature>
<comment type="caution">
    <text evidence="11">The sequence shown here is derived from an EMBL/GenBank/DDBJ whole genome shotgun (WGS) entry which is preliminary data.</text>
</comment>
<dbReference type="InterPro" id="IPR015878">
    <property type="entry name" value="Ado_hCys_hydrolase_NAD-bd"/>
</dbReference>
<gene>
    <name evidence="5" type="primary">ahcY</name>
    <name evidence="11" type="ORF">HHL27_07080</name>
</gene>
<keyword evidence="3 5" id="KW-0378">Hydrolase</keyword>
<comment type="pathway">
    <text evidence="5 8">Amino-acid biosynthesis; L-homocysteine biosynthesis; L-homocysteine from S-adenosyl-L-homocysteine: step 1/1.</text>
</comment>